<keyword evidence="3" id="KW-1185">Reference proteome</keyword>
<evidence type="ECO:0000313" key="2">
    <source>
        <dbReference type="EMBL" id="GAA1991763.1"/>
    </source>
</evidence>
<evidence type="ECO:0000313" key="3">
    <source>
        <dbReference type="Proteomes" id="UP001499854"/>
    </source>
</evidence>
<evidence type="ECO:0000256" key="1">
    <source>
        <dbReference type="SAM" id="MobiDB-lite"/>
    </source>
</evidence>
<organism evidence="2 3">
    <name type="scientific">Catenulispora subtropica</name>
    <dbReference type="NCBI Taxonomy" id="450798"/>
    <lineage>
        <taxon>Bacteria</taxon>
        <taxon>Bacillati</taxon>
        <taxon>Actinomycetota</taxon>
        <taxon>Actinomycetes</taxon>
        <taxon>Catenulisporales</taxon>
        <taxon>Catenulisporaceae</taxon>
        <taxon>Catenulispora</taxon>
    </lineage>
</organism>
<accession>A0ABN2SSF9</accession>
<protein>
    <submittedName>
        <fullName evidence="2">Uncharacterized protein</fullName>
    </submittedName>
</protein>
<proteinExistence type="predicted"/>
<comment type="caution">
    <text evidence="2">The sequence shown here is derived from an EMBL/GenBank/DDBJ whole genome shotgun (WGS) entry which is preliminary data.</text>
</comment>
<gene>
    <name evidence="2" type="ORF">GCM10009838_64160</name>
</gene>
<name>A0ABN2SSF9_9ACTN</name>
<feature type="region of interest" description="Disordered" evidence="1">
    <location>
        <begin position="1"/>
        <end position="20"/>
    </location>
</feature>
<sequence>MHAPDPNVSGDHRARANSEEVESCGRGWALTAGLNAYAANAAVDPWVKAATTRQIQETLAG</sequence>
<dbReference type="EMBL" id="BAAAQM010000046">
    <property type="protein sequence ID" value="GAA1991763.1"/>
    <property type="molecule type" value="Genomic_DNA"/>
</dbReference>
<reference evidence="2 3" key="1">
    <citation type="journal article" date="2019" name="Int. J. Syst. Evol. Microbiol.">
        <title>The Global Catalogue of Microorganisms (GCM) 10K type strain sequencing project: providing services to taxonomists for standard genome sequencing and annotation.</title>
        <authorList>
            <consortium name="The Broad Institute Genomics Platform"/>
            <consortium name="The Broad Institute Genome Sequencing Center for Infectious Disease"/>
            <person name="Wu L."/>
            <person name="Ma J."/>
        </authorList>
    </citation>
    <scope>NUCLEOTIDE SEQUENCE [LARGE SCALE GENOMIC DNA]</scope>
    <source>
        <strain evidence="2 3">JCM 16013</strain>
    </source>
</reference>
<dbReference type="Proteomes" id="UP001499854">
    <property type="component" value="Unassembled WGS sequence"/>
</dbReference>